<comment type="cofactor">
    <cofactor evidence="5">
        <name>FAD</name>
        <dbReference type="ChEBI" id="CHEBI:57692"/>
    </cofactor>
</comment>
<dbReference type="GO" id="GO:0005737">
    <property type="term" value="C:cytoplasm"/>
    <property type="evidence" value="ECO:0007669"/>
    <property type="project" value="TreeGrafter"/>
</dbReference>
<feature type="domain" description="Acyl-CoA oxidase/dehydrogenase middle" evidence="7">
    <location>
        <begin position="3"/>
        <end position="73"/>
    </location>
</feature>
<organism evidence="8 9">
    <name type="scientific">Colletotrichum chlorophyti</name>
    <dbReference type="NCBI Taxonomy" id="708187"/>
    <lineage>
        <taxon>Eukaryota</taxon>
        <taxon>Fungi</taxon>
        <taxon>Dikarya</taxon>
        <taxon>Ascomycota</taxon>
        <taxon>Pezizomycotina</taxon>
        <taxon>Sordariomycetes</taxon>
        <taxon>Hypocreomycetidae</taxon>
        <taxon>Glomerellales</taxon>
        <taxon>Glomerellaceae</taxon>
        <taxon>Colletotrichum</taxon>
    </lineage>
</organism>
<dbReference type="InterPro" id="IPR009100">
    <property type="entry name" value="AcylCoA_DH/oxidase_NM_dom_sf"/>
</dbReference>
<reference evidence="8 9" key="1">
    <citation type="submission" date="2016-11" db="EMBL/GenBank/DDBJ databases">
        <title>Draft Genome Assembly of Colletotrichum chlorophyti a pathogen of herbaceous plants.</title>
        <authorList>
            <person name="Gan P."/>
            <person name="Narusaka M."/>
            <person name="Tsushima A."/>
            <person name="Narusaka Y."/>
            <person name="Takano Y."/>
            <person name="Shirasu K."/>
        </authorList>
    </citation>
    <scope>NUCLEOTIDE SEQUENCE [LARGE SCALE GENOMIC DNA]</scope>
    <source>
        <strain evidence="8 9">NTL11</strain>
    </source>
</reference>
<dbReference type="Pfam" id="PF00441">
    <property type="entry name" value="Acyl-CoA_dh_1"/>
    <property type="match status" value="1"/>
</dbReference>
<dbReference type="AlphaFoldDB" id="A0A1Q8RJA9"/>
<evidence type="ECO:0000259" key="6">
    <source>
        <dbReference type="Pfam" id="PF00441"/>
    </source>
</evidence>
<keyword evidence="3 5" id="KW-0274">FAD</keyword>
<dbReference type="InterPro" id="IPR050741">
    <property type="entry name" value="Acyl-CoA_dehydrogenase"/>
</dbReference>
<feature type="domain" description="Acyl-CoA dehydrogenase/oxidase C-terminal" evidence="6">
    <location>
        <begin position="86"/>
        <end position="239"/>
    </location>
</feature>
<comment type="similarity">
    <text evidence="1 5">Belongs to the acyl-CoA dehydrogenase family.</text>
</comment>
<dbReference type="PANTHER" id="PTHR48083">
    <property type="entry name" value="MEDIUM-CHAIN SPECIFIC ACYL-COA DEHYDROGENASE, MITOCHONDRIAL-RELATED"/>
    <property type="match status" value="1"/>
</dbReference>
<dbReference type="Gene3D" id="2.40.110.10">
    <property type="entry name" value="Butyryl-CoA Dehydrogenase, subunit A, domain 2"/>
    <property type="match status" value="1"/>
</dbReference>
<protein>
    <submittedName>
        <fullName evidence="8">Putative acyl-CoA dehydrogenase YngJ 1</fullName>
    </submittedName>
</protein>
<dbReference type="InterPro" id="IPR009075">
    <property type="entry name" value="AcylCo_DH/oxidase_C"/>
</dbReference>
<dbReference type="InterPro" id="IPR006091">
    <property type="entry name" value="Acyl-CoA_Oxase/DH_mid-dom"/>
</dbReference>
<evidence type="ECO:0000256" key="4">
    <source>
        <dbReference type="ARBA" id="ARBA00023002"/>
    </source>
</evidence>
<dbReference type="PANTHER" id="PTHR48083:SF17">
    <property type="entry name" value="ACYL-COA DEHYDROGENASE (AFU_ORTHOLOGUE AFUA_2G16630)-RELATED"/>
    <property type="match status" value="1"/>
</dbReference>
<dbReference type="GO" id="GO:0003995">
    <property type="term" value="F:acyl-CoA dehydrogenase activity"/>
    <property type="evidence" value="ECO:0007669"/>
    <property type="project" value="TreeGrafter"/>
</dbReference>
<dbReference type="CDD" id="cd00567">
    <property type="entry name" value="ACAD"/>
    <property type="match status" value="1"/>
</dbReference>
<evidence type="ECO:0000256" key="3">
    <source>
        <dbReference type="ARBA" id="ARBA00022827"/>
    </source>
</evidence>
<keyword evidence="2 5" id="KW-0285">Flavoprotein</keyword>
<name>A0A1Q8RJA9_9PEZI</name>
<comment type="caution">
    <text evidence="8">The sequence shown here is derived from an EMBL/GenBank/DDBJ whole genome shotgun (WGS) entry which is preliminary data.</text>
</comment>
<evidence type="ECO:0000259" key="7">
    <source>
        <dbReference type="Pfam" id="PF02770"/>
    </source>
</evidence>
<dbReference type="EMBL" id="MPGH01000192">
    <property type="protein sequence ID" value="OLN84392.1"/>
    <property type="molecule type" value="Genomic_DNA"/>
</dbReference>
<dbReference type="InterPro" id="IPR036250">
    <property type="entry name" value="AcylCo_DH-like_C"/>
</dbReference>
<evidence type="ECO:0000256" key="5">
    <source>
        <dbReference type="RuleBase" id="RU362125"/>
    </source>
</evidence>
<dbReference type="GO" id="GO:0033539">
    <property type="term" value="P:fatty acid beta-oxidation using acyl-CoA dehydrogenase"/>
    <property type="evidence" value="ECO:0007669"/>
    <property type="project" value="TreeGrafter"/>
</dbReference>
<dbReference type="Gene3D" id="1.20.140.10">
    <property type="entry name" value="Butyryl-CoA Dehydrogenase, subunit A, domain 3"/>
    <property type="match status" value="1"/>
</dbReference>
<dbReference type="InterPro" id="IPR046373">
    <property type="entry name" value="Acyl-CoA_Oxase/DH_mid-dom_sf"/>
</dbReference>
<sequence>MKAERRGDVFIVNGTKKWVTNGMFAHYCTAAVRTGGQGRTGISLLIIPLDAPGVTRSKIESSGVASSALDFSNVEVPVGNLLGEENTGFRILMTSFDHHRLWIAGNCIRLARVCLEDAYEHAQTRETFGKPLIGHQAIRLKFANLGAQIMSSYALLESLVTVRHHNFVNPTCRHNDIGGLCALAKVTAARAFEHAVKESQQIMGALGYTRSGPGARVERLSRDMRVLVIGGGSEEILSEMSVLQEKKDLEKCKAG</sequence>
<accession>A0A1Q8RJA9</accession>
<evidence type="ECO:0000256" key="2">
    <source>
        <dbReference type="ARBA" id="ARBA00022630"/>
    </source>
</evidence>
<keyword evidence="9" id="KW-1185">Reference proteome</keyword>
<proteinExistence type="inferred from homology"/>
<dbReference type="STRING" id="708187.A0A1Q8RJA9"/>
<gene>
    <name evidence="8" type="ORF">CCHL11_05907</name>
</gene>
<evidence type="ECO:0000256" key="1">
    <source>
        <dbReference type="ARBA" id="ARBA00009347"/>
    </source>
</evidence>
<dbReference type="Proteomes" id="UP000186583">
    <property type="component" value="Unassembled WGS sequence"/>
</dbReference>
<evidence type="ECO:0000313" key="9">
    <source>
        <dbReference type="Proteomes" id="UP000186583"/>
    </source>
</evidence>
<dbReference type="Pfam" id="PF02770">
    <property type="entry name" value="Acyl-CoA_dh_M"/>
    <property type="match status" value="1"/>
</dbReference>
<dbReference type="SUPFAM" id="SSF56645">
    <property type="entry name" value="Acyl-CoA dehydrogenase NM domain-like"/>
    <property type="match status" value="1"/>
</dbReference>
<dbReference type="SUPFAM" id="SSF47203">
    <property type="entry name" value="Acyl-CoA dehydrogenase C-terminal domain-like"/>
    <property type="match status" value="1"/>
</dbReference>
<evidence type="ECO:0000313" key="8">
    <source>
        <dbReference type="EMBL" id="OLN84392.1"/>
    </source>
</evidence>
<dbReference type="OrthoDB" id="10254877at2759"/>
<keyword evidence="4 5" id="KW-0560">Oxidoreductase</keyword>